<dbReference type="GO" id="GO:0046872">
    <property type="term" value="F:metal ion binding"/>
    <property type="evidence" value="ECO:0007669"/>
    <property type="project" value="UniProtKB-KW"/>
</dbReference>
<dbReference type="AlphaFoldDB" id="A0AAJ1AFQ7"/>
<keyword evidence="2 4" id="KW-0732">Signal</keyword>
<feature type="chain" id="PRO_5042490147" evidence="4">
    <location>
        <begin position="17"/>
        <end position="331"/>
    </location>
</feature>
<evidence type="ECO:0000256" key="3">
    <source>
        <dbReference type="PIRSR" id="PIRSR002825-1"/>
    </source>
</evidence>
<sequence length="331" mass="35479">MLLAASALMSPCIAAAAEINLYTTREPALIAPLLEAFTKSTGTKINTVFLKDGLAERVASEGASSPADILMAVDAGNLVDLVDKGVTQPVESPVLNSAIPEQLRDPKGNWFALSMRARVLYAAKDIDISTFNYEELADPKWKGKICIRSGQHPYNTALFADYIAHHGAEETEKWLTAVKANLARKAAGGDRDSAKDILGGICDIGIANSYYVGLMRSGKGGEEQVKWGDAIKVILPTFENGGTQVNISGAAIAKHSPNKAEAVKLLEYLVSDEAQKIYAEANYEYPVKAGVAADPIIASFGELKIDSKPLSEIVSHRKRASELVDKVGFDN</sequence>
<dbReference type="PANTHER" id="PTHR30006">
    <property type="entry name" value="THIAMINE-BINDING PERIPLASMIC PROTEIN-RELATED"/>
    <property type="match status" value="1"/>
</dbReference>
<feature type="binding site" evidence="3">
    <location>
        <position position="210"/>
    </location>
    <ligand>
        <name>Fe cation</name>
        <dbReference type="ChEBI" id="CHEBI:24875"/>
    </ligand>
</feature>
<dbReference type="SUPFAM" id="SSF53850">
    <property type="entry name" value="Periplasmic binding protein-like II"/>
    <property type="match status" value="1"/>
</dbReference>
<dbReference type="GO" id="GO:0030288">
    <property type="term" value="C:outer membrane-bounded periplasmic space"/>
    <property type="evidence" value="ECO:0007669"/>
    <property type="project" value="TreeGrafter"/>
</dbReference>
<dbReference type="PANTHER" id="PTHR30006:SF15">
    <property type="entry name" value="IRON-UTILIZATION PERIPLASMIC PROTEIN"/>
    <property type="match status" value="1"/>
</dbReference>
<evidence type="ECO:0000256" key="2">
    <source>
        <dbReference type="ARBA" id="ARBA00022729"/>
    </source>
</evidence>
<dbReference type="Proteomes" id="UP000825699">
    <property type="component" value="Unassembled WGS sequence"/>
</dbReference>
<comment type="caution">
    <text evidence="5">The sequence shown here is derived from an EMBL/GenBank/DDBJ whole genome shotgun (WGS) entry which is preliminary data.</text>
</comment>
<keyword evidence="3" id="KW-0479">Metal-binding</keyword>
<evidence type="ECO:0000313" key="6">
    <source>
        <dbReference type="Proteomes" id="UP000825699"/>
    </source>
</evidence>
<dbReference type="CDD" id="cd13542">
    <property type="entry name" value="PBP2_FutA1_ilke"/>
    <property type="match status" value="1"/>
</dbReference>
<dbReference type="Gene3D" id="3.40.190.10">
    <property type="entry name" value="Periplasmic binding protein-like II"/>
    <property type="match status" value="2"/>
</dbReference>
<evidence type="ECO:0000313" key="5">
    <source>
        <dbReference type="EMBL" id="MBY5633167.1"/>
    </source>
</evidence>
<reference evidence="5" key="1">
    <citation type="submission" date="2020-04" db="EMBL/GenBank/DDBJ databases">
        <title>Global-level population genomics supports evidence of horizontal gene transfer on evolution of Rhizobia in Lentils.</title>
        <authorList>
            <person name="Gai Y."/>
            <person name="Cook D."/>
            <person name="Riely B."/>
        </authorList>
    </citation>
    <scope>NUCLEOTIDE SEQUENCE</scope>
    <source>
        <strain evidence="5">Derici101B</strain>
    </source>
</reference>
<gene>
    <name evidence="5" type="ORF">HFO42_34695</name>
</gene>
<organism evidence="5 6">
    <name type="scientific">Rhizobium leguminosarum</name>
    <dbReference type="NCBI Taxonomy" id="384"/>
    <lineage>
        <taxon>Bacteria</taxon>
        <taxon>Pseudomonadati</taxon>
        <taxon>Pseudomonadota</taxon>
        <taxon>Alphaproteobacteria</taxon>
        <taxon>Hyphomicrobiales</taxon>
        <taxon>Rhizobiaceae</taxon>
        <taxon>Rhizobium/Agrobacterium group</taxon>
        <taxon>Rhizobium</taxon>
    </lineage>
</organism>
<dbReference type="PIRSF" id="PIRSF002825">
    <property type="entry name" value="CfbpA"/>
    <property type="match status" value="1"/>
</dbReference>
<feature type="binding site" evidence="3">
    <location>
        <position position="211"/>
    </location>
    <ligand>
        <name>Fe cation</name>
        <dbReference type="ChEBI" id="CHEBI:24875"/>
    </ligand>
</feature>
<evidence type="ECO:0000256" key="1">
    <source>
        <dbReference type="ARBA" id="ARBA00008520"/>
    </source>
</evidence>
<accession>A0AAJ1AFQ7</accession>
<evidence type="ECO:0000256" key="4">
    <source>
        <dbReference type="SAM" id="SignalP"/>
    </source>
</evidence>
<dbReference type="Pfam" id="PF13343">
    <property type="entry name" value="SBP_bac_6"/>
    <property type="match status" value="1"/>
</dbReference>
<proteinExistence type="inferred from homology"/>
<keyword evidence="3" id="KW-0408">Iron</keyword>
<feature type="signal peptide" evidence="4">
    <location>
        <begin position="1"/>
        <end position="16"/>
    </location>
</feature>
<dbReference type="InterPro" id="IPR026045">
    <property type="entry name" value="Ferric-bd"/>
</dbReference>
<name>A0AAJ1AFQ7_RHILE</name>
<protein>
    <submittedName>
        <fullName evidence="5">Fe(3+) ABC transporter substrate-binding protein</fullName>
    </submittedName>
</protein>
<dbReference type="EMBL" id="JAAXEP010000032">
    <property type="protein sequence ID" value="MBY5633167.1"/>
    <property type="molecule type" value="Genomic_DNA"/>
</dbReference>
<comment type="similarity">
    <text evidence="1">Belongs to the bacterial solute-binding protein 1 family.</text>
</comment>
<dbReference type="RefSeq" id="WP_168346737.1">
    <property type="nucleotide sequence ID" value="NZ_JAAXEB010000031.1"/>
</dbReference>